<dbReference type="AlphaFoldDB" id="A0A9D9H1S8"/>
<evidence type="ECO:0000313" key="3">
    <source>
        <dbReference type="EMBL" id="MBO8432784.1"/>
    </source>
</evidence>
<dbReference type="Pfam" id="PF18990">
    <property type="entry name" value="DUF5723"/>
    <property type="match status" value="1"/>
</dbReference>
<keyword evidence="1" id="KW-0732">Signal</keyword>
<dbReference type="InterPro" id="IPR043781">
    <property type="entry name" value="DUF5723"/>
</dbReference>
<feature type="domain" description="DUF5723" evidence="2">
    <location>
        <begin position="45"/>
        <end position="427"/>
    </location>
</feature>
<comment type="caution">
    <text evidence="3">The sequence shown here is derived from an EMBL/GenBank/DDBJ whole genome shotgun (WGS) entry which is preliminary data.</text>
</comment>
<gene>
    <name evidence="3" type="ORF">IAB08_05775</name>
</gene>
<dbReference type="Gene3D" id="2.40.160.60">
    <property type="entry name" value="Outer membrane protein transport protein (OMPP1/FadL/TodX)"/>
    <property type="match status" value="1"/>
</dbReference>
<feature type="chain" id="PRO_5038538250" description="DUF5723 domain-containing protein" evidence="1">
    <location>
        <begin position="24"/>
        <end position="494"/>
    </location>
</feature>
<dbReference type="Proteomes" id="UP000823612">
    <property type="component" value="Unassembled WGS sequence"/>
</dbReference>
<evidence type="ECO:0000313" key="4">
    <source>
        <dbReference type="Proteomes" id="UP000823612"/>
    </source>
</evidence>
<reference evidence="3" key="2">
    <citation type="journal article" date="2021" name="PeerJ">
        <title>Extensive microbial diversity within the chicken gut microbiome revealed by metagenomics and culture.</title>
        <authorList>
            <person name="Gilroy R."/>
            <person name="Ravi A."/>
            <person name="Getino M."/>
            <person name="Pursley I."/>
            <person name="Horton D.L."/>
            <person name="Alikhan N.F."/>
            <person name="Baker D."/>
            <person name="Gharbi K."/>
            <person name="Hall N."/>
            <person name="Watson M."/>
            <person name="Adriaenssens E.M."/>
            <person name="Foster-Nyarko E."/>
            <person name="Jarju S."/>
            <person name="Secka A."/>
            <person name="Antonio M."/>
            <person name="Oren A."/>
            <person name="Chaudhuri R.R."/>
            <person name="La Ragione R."/>
            <person name="Hildebrand F."/>
            <person name="Pallen M.J."/>
        </authorList>
    </citation>
    <scope>NUCLEOTIDE SEQUENCE</scope>
    <source>
        <strain evidence="3">2889</strain>
    </source>
</reference>
<evidence type="ECO:0000256" key="1">
    <source>
        <dbReference type="SAM" id="SignalP"/>
    </source>
</evidence>
<protein>
    <recommendedName>
        <fullName evidence="2">DUF5723 domain-containing protein</fullName>
    </recommendedName>
</protein>
<accession>A0A9D9H1S8</accession>
<sequence length="494" mass="54752">MKKLVFCFVVLSGLLTGSFSLKAQSGIAGVEYFQPGYAYRHMMNPAFVPQWGYVGVPVLGLLNVNVRSNLGLADFLYPLENGKLGTFLHPEVSSEEFLSNIQKKNKIEVGLNTNILSAGWFWGKAFWSVHVGLKANMQLGIPYEFFDFVKNEMNANPTRYEISGLEAAVKAYVEVGIGYSRVLNDEFSVGGKFKFLIGVAEAELRVDKMDIALSDEAWKINTNANFRVFGRLLESELPEDGNFPTFAFGAIAPAGYGAAIDLGGEYRPSFLPGLRFSLALTDLGFLSYKSQDITQYTTTGEVVFEGFDNVGPDMDVEQEVDGLLSDLENMVSFEEIPTDEGMSRMVNPTLNIGAEYGFWGNRFSVGLLNTTTFYHAYAESELSVIANIHPARWFSVSVAYSFLGGRNGLGWALNITPSSGLNLFVASNYTPLQVNPQFIPLKRARANIQLGLTIPLGRNRAYTQDKDPQGVNVFPYSFKDPENHPNKVMQRKME</sequence>
<name>A0A9D9H1S8_9BACT</name>
<dbReference type="EMBL" id="JADIMZ010000088">
    <property type="protein sequence ID" value="MBO8432784.1"/>
    <property type="molecule type" value="Genomic_DNA"/>
</dbReference>
<feature type="signal peptide" evidence="1">
    <location>
        <begin position="1"/>
        <end position="23"/>
    </location>
</feature>
<evidence type="ECO:0000259" key="2">
    <source>
        <dbReference type="Pfam" id="PF18990"/>
    </source>
</evidence>
<organism evidence="3 4">
    <name type="scientific">Candidatus Pullibacteroides excrementavium</name>
    <dbReference type="NCBI Taxonomy" id="2840905"/>
    <lineage>
        <taxon>Bacteria</taxon>
        <taxon>Pseudomonadati</taxon>
        <taxon>Bacteroidota</taxon>
        <taxon>Bacteroidia</taxon>
        <taxon>Bacteroidales</taxon>
        <taxon>Candidatus Pullibacteroides</taxon>
    </lineage>
</organism>
<proteinExistence type="predicted"/>
<reference evidence="3" key="1">
    <citation type="submission" date="2020-10" db="EMBL/GenBank/DDBJ databases">
        <authorList>
            <person name="Gilroy R."/>
        </authorList>
    </citation>
    <scope>NUCLEOTIDE SEQUENCE</scope>
    <source>
        <strain evidence="3">2889</strain>
    </source>
</reference>